<dbReference type="GO" id="GO:0016798">
    <property type="term" value="F:hydrolase activity, acting on glycosyl bonds"/>
    <property type="evidence" value="ECO:0007669"/>
    <property type="project" value="UniProtKB-KW"/>
</dbReference>
<dbReference type="InterPro" id="IPR021109">
    <property type="entry name" value="Peptidase_aspartic_dom_sf"/>
</dbReference>
<dbReference type="PANTHER" id="PTHR13683">
    <property type="entry name" value="ASPARTYL PROTEASES"/>
    <property type="match status" value="1"/>
</dbReference>
<feature type="signal peptide" evidence="3">
    <location>
        <begin position="1"/>
        <end position="25"/>
    </location>
</feature>
<feature type="domain" description="Peptidase A1" evidence="4">
    <location>
        <begin position="137"/>
        <end position="475"/>
    </location>
</feature>
<dbReference type="FunFam" id="2.40.70.10:FF:000049">
    <property type="entry name" value="Aspartyl protease AED1"/>
    <property type="match status" value="1"/>
</dbReference>
<feature type="active site" evidence="2">
    <location>
        <position position="356"/>
    </location>
</feature>
<dbReference type="PANTHER" id="PTHR13683:SF827">
    <property type="entry name" value="PEPTIDASE A1 DOMAIN-CONTAINING PROTEIN"/>
    <property type="match status" value="1"/>
</dbReference>
<feature type="active site" evidence="2">
    <location>
        <position position="153"/>
    </location>
</feature>
<proteinExistence type="inferred from homology"/>
<accession>A0AAN8YZF9</accession>
<evidence type="ECO:0000313" key="6">
    <source>
        <dbReference type="Proteomes" id="UP001370490"/>
    </source>
</evidence>
<dbReference type="InterPro" id="IPR032799">
    <property type="entry name" value="TAXi_C"/>
</dbReference>
<comment type="caution">
    <text evidence="5">The sequence shown here is derived from an EMBL/GenBank/DDBJ whole genome shotgun (WGS) entry which is preliminary data.</text>
</comment>
<dbReference type="GO" id="GO:0045493">
    <property type="term" value="P:xylan catabolic process"/>
    <property type="evidence" value="ECO:0007669"/>
    <property type="project" value="UniProtKB-KW"/>
</dbReference>
<dbReference type="CDD" id="cd05472">
    <property type="entry name" value="cnd41_like"/>
    <property type="match status" value="1"/>
</dbReference>
<evidence type="ECO:0000256" key="1">
    <source>
        <dbReference type="ARBA" id="ARBA00007447"/>
    </source>
</evidence>
<dbReference type="InterPro" id="IPR001461">
    <property type="entry name" value="Aspartic_peptidase_A1"/>
</dbReference>
<sequence>MVEAKLLLPLLFLVQLFLALSLCNAFQSYGEKKVLHMHTFFKWENQSRSQAGCHSQMSARAKKASIIMELKHKDFLSGPIKDWDWNKKLREQIILDNLHVRTLQSRFKNLMSGEIQDLSESAPIPLTSGIKLQTLNYVVRVDLGGRNMSVIVDTGSDLTWVQCQPCKSCYDQQDPLFDPSASPSYQTVLCTSSTCQFLHSGLCGGIGSQPTCNYIVNYGDGSFTRGELGIENLNLGTTLVSNFVFGCGRNNKGLFGGASGLMGLGRSPVSLVSQTSSLFGGVFSYCLPSTETGVSSGSLVFGGDSSVFRNSTPVSYTNMVLIPELSSFYLVNLTGLSVGGVALQSQSFGMNAVLVDSGTVITRLAPSIYRPLRAEFVKQFSGFPPAPSFSILDTCFNLSAYQEVDIPLIRLHFEGDVELNVDVSGIFYFVKTDASQVCLALASLSSDGQIGIIGNYQQKNIRVVYDAKESKLGFAEEICNFV</sequence>
<dbReference type="AlphaFoldDB" id="A0AAN8YZF9"/>
<dbReference type="InterPro" id="IPR032861">
    <property type="entry name" value="TAXi_N"/>
</dbReference>
<dbReference type="Proteomes" id="UP001370490">
    <property type="component" value="Unassembled WGS sequence"/>
</dbReference>
<dbReference type="Pfam" id="PF14543">
    <property type="entry name" value="TAXi_N"/>
    <property type="match status" value="1"/>
</dbReference>
<evidence type="ECO:0000313" key="5">
    <source>
        <dbReference type="EMBL" id="KAK6915168.1"/>
    </source>
</evidence>
<organism evidence="5 6">
    <name type="scientific">Dillenia turbinata</name>
    <dbReference type="NCBI Taxonomy" id="194707"/>
    <lineage>
        <taxon>Eukaryota</taxon>
        <taxon>Viridiplantae</taxon>
        <taxon>Streptophyta</taxon>
        <taxon>Embryophyta</taxon>
        <taxon>Tracheophyta</taxon>
        <taxon>Spermatophyta</taxon>
        <taxon>Magnoliopsida</taxon>
        <taxon>eudicotyledons</taxon>
        <taxon>Gunneridae</taxon>
        <taxon>Pentapetalae</taxon>
        <taxon>Dilleniales</taxon>
        <taxon>Dilleniaceae</taxon>
        <taxon>Dillenia</taxon>
    </lineage>
</organism>
<keyword evidence="5" id="KW-0624">Polysaccharide degradation</keyword>
<feature type="chain" id="PRO_5042840355" evidence="3">
    <location>
        <begin position="26"/>
        <end position="482"/>
    </location>
</feature>
<evidence type="ECO:0000256" key="2">
    <source>
        <dbReference type="PIRSR" id="PIRSR601461-1"/>
    </source>
</evidence>
<keyword evidence="5" id="KW-0119">Carbohydrate metabolism</keyword>
<dbReference type="GO" id="GO:0004190">
    <property type="term" value="F:aspartic-type endopeptidase activity"/>
    <property type="evidence" value="ECO:0007669"/>
    <property type="project" value="InterPro"/>
</dbReference>
<name>A0AAN8YZF9_9MAGN</name>
<dbReference type="PROSITE" id="PS00141">
    <property type="entry name" value="ASP_PROTEASE"/>
    <property type="match status" value="1"/>
</dbReference>
<dbReference type="Gene3D" id="2.40.70.10">
    <property type="entry name" value="Acid Proteases"/>
    <property type="match status" value="2"/>
</dbReference>
<keyword evidence="5" id="KW-0858">Xylan degradation</keyword>
<dbReference type="GO" id="GO:0006508">
    <property type="term" value="P:proteolysis"/>
    <property type="evidence" value="ECO:0007669"/>
    <property type="project" value="InterPro"/>
</dbReference>
<dbReference type="PROSITE" id="PS51767">
    <property type="entry name" value="PEPTIDASE_A1"/>
    <property type="match status" value="1"/>
</dbReference>
<dbReference type="Pfam" id="PF14541">
    <property type="entry name" value="TAXi_C"/>
    <property type="match status" value="1"/>
</dbReference>
<dbReference type="EMBL" id="JBAMMX010000025">
    <property type="protein sequence ID" value="KAK6915168.1"/>
    <property type="molecule type" value="Genomic_DNA"/>
</dbReference>
<keyword evidence="3" id="KW-0732">Signal</keyword>
<dbReference type="SUPFAM" id="SSF50630">
    <property type="entry name" value="Acid proteases"/>
    <property type="match status" value="1"/>
</dbReference>
<dbReference type="FunFam" id="2.40.70.10:FF:000021">
    <property type="entry name" value="Aspartyl protease AED1"/>
    <property type="match status" value="1"/>
</dbReference>
<keyword evidence="6" id="KW-1185">Reference proteome</keyword>
<gene>
    <name evidence="5" type="ORF">RJ641_020285</name>
</gene>
<evidence type="ECO:0000256" key="3">
    <source>
        <dbReference type="SAM" id="SignalP"/>
    </source>
</evidence>
<comment type="similarity">
    <text evidence="1">Belongs to the peptidase A1 family.</text>
</comment>
<keyword evidence="5" id="KW-0378">Hydrolase</keyword>
<protein>
    <submittedName>
        <fullName evidence="5">Xylanase inhibitor, N-terminal</fullName>
    </submittedName>
</protein>
<reference evidence="5 6" key="1">
    <citation type="submission" date="2023-12" db="EMBL/GenBank/DDBJ databases">
        <title>A high-quality genome assembly for Dillenia turbinata (Dilleniales).</title>
        <authorList>
            <person name="Chanderbali A."/>
        </authorList>
    </citation>
    <scope>NUCLEOTIDE SEQUENCE [LARGE SCALE GENOMIC DNA]</scope>
    <source>
        <strain evidence="5">LSX21</strain>
        <tissue evidence="5">Leaf</tissue>
    </source>
</reference>
<evidence type="ECO:0000259" key="4">
    <source>
        <dbReference type="PROSITE" id="PS51767"/>
    </source>
</evidence>
<dbReference type="InterPro" id="IPR033873">
    <property type="entry name" value="CND41-like"/>
</dbReference>
<keyword evidence="5" id="KW-0326">Glycosidase</keyword>
<dbReference type="InterPro" id="IPR033121">
    <property type="entry name" value="PEPTIDASE_A1"/>
</dbReference>
<dbReference type="InterPro" id="IPR001969">
    <property type="entry name" value="Aspartic_peptidase_AS"/>
</dbReference>